<dbReference type="InterPro" id="IPR027417">
    <property type="entry name" value="P-loop_NTPase"/>
</dbReference>
<dbReference type="GO" id="GO:0045087">
    <property type="term" value="P:innate immune response"/>
    <property type="evidence" value="ECO:0007669"/>
    <property type="project" value="UniProtKB-KW"/>
</dbReference>
<comment type="catalytic activity">
    <reaction evidence="4">
        <text>ATP + H2O = ADP + phosphate + H(+)</text>
        <dbReference type="Rhea" id="RHEA:13065"/>
        <dbReference type="ChEBI" id="CHEBI:15377"/>
        <dbReference type="ChEBI" id="CHEBI:15378"/>
        <dbReference type="ChEBI" id="CHEBI:30616"/>
        <dbReference type="ChEBI" id="CHEBI:43474"/>
        <dbReference type="ChEBI" id="CHEBI:456216"/>
        <dbReference type="EC" id="3.6.4.13"/>
    </reaction>
    <physiologicalReaction direction="left-to-right" evidence="4">
        <dbReference type="Rhea" id="RHEA:13066"/>
    </physiologicalReaction>
</comment>
<keyword evidence="2" id="KW-0399">Innate immunity</keyword>
<dbReference type="PROSITE" id="PS51789">
    <property type="entry name" value="RLR_CTR"/>
    <property type="match status" value="1"/>
</dbReference>
<dbReference type="PROSITE" id="PS51192">
    <property type="entry name" value="HELICASE_ATP_BIND_1"/>
    <property type="match status" value="1"/>
</dbReference>
<evidence type="ECO:0008006" key="10">
    <source>
        <dbReference type="Google" id="ProtNLM"/>
    </source>
</evidence>
<evidence type="ECO:0000259" key="6">
    <source>
        <dbReference type="PROSITE" id="PS51194"/>
    </source>
</evidence>
<dbReference type="EMBL" id="LIAE01006804">
    <property type="protein sequence ID" value="PAV85160.1"/>
    <property type="molecule type" value="Genomic_DNA"/>
</dbReference>
<gene>
    <name evidence="8" type="ORF">WR25_04431</name>
</gene>
<keyword evidence="9" id="KW-1185">Reference proteome</keyword>
<proteinExistence type="inferred from homology"/>
<sequence>MQIPIAQERESLQFKSLLRLWEVEIKKRLAPLFANPESGRILSELLSPSSFIADLANEIASQELDQTIFAEQLWTAIMKTPLQTSLFNTILSYLHEIEENSKIHYILLESNKKRLTKFRLILENLDNFLKYVITDIVLDFLDTIEIYRDYVKGIRDEFKDRSEELNNELSRQEMNCMLLRTIPLVSPLAMFDFLMGVFNCGNEAIALVNKLVPGFERQWAQHDAERENPRGTIFYVSIDRSAADLFYNSRDTLRRINLNWEDLPTENTLSRRLLHSLKTHMHQESPIILREYQRELCTQALRGENVIITAPTGSGKTIVAAFIIKSHLDVCASTGKHAKVASACGDDNVPLRELIAAKDVLVATPQLIVNLLNDTLDPRRKFELDEFTMIIFDECHKTDKKDPYNMLMRFYHKAKTTGSYKWYPQIIGLTASLGVGKGSKNDVAALQHIVEICANLDCKEISLVQKNKEELKKFSPVTPDGKIFLSNFFYFNGKFSDLKFVPNPPSGNRFDYITTTAELMRVIEEKIIKDLRDHNVPIAERQQNPSSPDLMLLEMEEGLRAPAKCITQPPSNKLDCEYQNWISEHKNRIVPETSLPSDDMKLRVMEGFKCLDYCFRSVDVHNNLTSDAAFRYLDSRMTKMLAEITPEMGQIWSAFRVRLNEKKCNTNPMVDALIEELTKQHYEKSDFRAITFVKTRRNAMLLAKLLNEKAELAALGIQSEFIAGLNRSTASSDDSDDDTTVNRNEQQEKLARFKDGQTKVLVATSVAEEGLDIAKCNLVIKYNYATNEIAHVQRRGRGRAEGSKCILITYNLKLKEQEDKNVLKERLMNRALNYVQNDKRDLETRVIKQLEELNEGIRIEDELTREKIAKFADKNDNYQILCKKCNGLLTTSKYIRIHCKAQYVVAEPEFWKRIRSEGMTLAEQENAKFHLIGKIFCKSENCGECVGRIIIVKSINMPILTAEMLIISDPNGVKRTVKKWKEVTKKYFVPEDLRTVDLKLMQEASFYPEIQSARPDRPEASVGGFRAQDS</sequence>
<reference evidence="8 9" key="1">
    <citation type="journal article" date="2017" name="Curr. Biol.">
        <title>Genome architecture and evolution of a unichromosomal asexual nematode.</title>
        <authorList>
            <person name="Fradin H."/>
            <person name="Zegar C."/>
            <person name="Gutwein M."/>
            <person name="Lucas J."/>
            <person name="Kovtun M."/>
            <person name="Corcoran D."/>
            <person name="Baugh L.R."/>
            <person name="Kiontke K."/>
            <person name="Gunsalus K."/>
            <person name="Fitch D.H."/>
            <person name="Piano F."/>
        </authorList>
    </citation>
    <scope>NUCLEOTIDE SEQUENCE [LARGE SCALE GENOMIC DNA]</scope>
    <source>
        <strain evidence="8">PF1309</strain>
    </source>
</reference>
<dbReference type="SMART" id="SM00487">
    <property type="entry name" value="DEXDc"/>
    <property type="match status" value="1"/>
</dbReference>
<organism evidence="8 9">
    <name type="scientific">Diploscapter pachys</name>
    <dbReference type="NCBI Taxonomy" id="2018661"/>
    <lineage>
        <taxon>Eukaryota</taxon>
        <taxon>Metazoa</taxon>
        <taxon>Ecdysozoa</taxon>
        <taxon>Nematoda</taxon>
        <taxon>Chromadorea</taxon>
        <taxon>Rhabditida</taxon>
        <taxon>Rhabditina</taxon>
        <taxon>Rhabditomorpha</taxon>
        <taxon>Rhabditoidea</taxon>
        <taxon>Rhabditidae</taxon>
        <taxon>Diploscapter</taxon>
    </lineage>
</organism>
<dbReference type="OrthoDB" id="416741at2759"/>
<dbReference type="SMART" id="SM00490">
    <property type="entry name" value="HELICc"/>
    <property type="match status" value="1"/>
</dbReference>
<dbReference type="GO" id="GO:0005524">
    <property type="term" value="F:ATP binding"/>
    <property type="evidence" value="ECO:0007669"/>
    <property type="project" value="InterPro"/>
</dbReference>
<comment type="caution">
    <text evidence="8">The sequence shown here is derived from an EMBL/GenBank/DDBJ whole genome shotgun (WGS) entry which is preliminary data.</text>
</comment>
<dbReference type="Gene3D" id="3.40.50.300">
    <property type="entry name" value="P-loop containing nucleotide triphosphate hydrolases"/>
    <property type="match status" value="3"/>
</dbReference>
<dbReference type="InterPro" id="IPR021673">
    <property type="entry name" value="RLR_CTR"/>
</dbReference>
<evidence type="ECO:0000256" key="3">
    <source>
        <dbReference type="ARBA" id="ARBA00022859"/>
    </source>
</evidence>
<feature type="domain" description="Helicase C-terminal" evidence="6">
    <location>
        <begin position="669"/>
        <end position="843"/>
    </location>
</feature>
<dbReference type="PANTHER" id="PTHR14074:SF29">
    <property type="entry name" value="DICER-RELATED HELICASE"/>
    <property type="match status" value="1"/>
</dbReference>
<dbReference type="GO" id="GO:0003677">
    <property type="term" value="F:DNA binding"/>
    <property type="evidence" value="ECO:0007669"/>
    <property type="project" value="InterPro"/>
</dbReference>
<dbReference type="PANTHER" id="PTHR14074">
    <property type="entry name" value="HELICASE WITH DEATH DOMAIN-RELATED"/>
    <property type="match status" value="1"/>
</dbReference>
<dbReference type="Pfam" id="PF00271">
    <property type="entry name" value="Helicase_C"/>
    <property type="match status" value="1"/>
</dbReference>
<evidence type="ECO:0000259" key="5">
    <source>
        <dbReference type="PROSITE" id="PS51192"/>
    </source>
</evidence>
<dbReference type="InterPro" id="IPR051363">
    <property type="entry name" value="RLR_Helicase"/>
</dbReference>
<evidence type="ECO:0000256" key="2">
    <source>
        <dbReference type="ARBA" id="ARBA00022588"/>
    </source>
</evidence>
<dbReference type="Pfam" id="PF04851">
    <property type="entry name" value="ResIII"/>
    <property type="match status" value="1"/>
</dbReference>
<dbReference type="GO" id="GO:0005737">
    <property type="term" value="C:cytoplasm"/>
    <property type="evidence" value="ECO:0007669"/>
    <property type="project" value="TreeGrafter"/>
</dbReference>
<dbReference type="Pfam" id="PF11648">
    <property type="entry name" value="RIG-I_C-RD"/>
    <property type="match status" value="1"/>
</dbReference>
<evidence type="ECO:0000313" key="9">
    <source>
        <dbReference type="Proteomes" id="UP000218231"/>
    </source>
</evidence>
<dbReference type="Proteomes" id="UP000218231">
    <property type="component" value="Unassembled WGS sequence"/>
</dbReference>
<comment type="similarity">
    <text evidence="1">Belongs to the helicase family. RLR subfamily.</text>
</comment>
<evidence type="ECO:0000256" key="4">
    <source>
        <dbReference type="ARBA" id="ARBA00049390"/>
    </source>
</evidence>
<evidence type="ECO:0000313" key="8">
    <source>
        <dbReference type="EMBL" id="PAV85160.1"/>
    </source>
</evidence>
<dbReference type="GO" id="GO:0016787">
    <property type="term" value="F:hydrolase activity"/>
    <property type="evidence" value="ECO:0007669"/>
    <property type="project" value="InterPro"/>
</dbReference>
<dbReference type="Gene3D" id="2.170.150.30">
    <property type="entry name" value="RIG-I-like receptor, C-terminal regulatory domain"/>
    <property type="match status" value="1"/>
</dbReference>
<dbReference type="InterPro" id="IPR001650">
    <property type="entry name" value="Helicase_C-like"/>
</dbReference>
<protein>
    <recommendedName>
        <fullName evidence="10">RNA helicase</fullName>
    </recommendedName>
</protein>
<dbReference type="InterPro" id="IPR038557">
    <property type="entry name" value="RLR_C_sf"/>
</dbReference>
<dbReference type="GO" id="GO:0003724">
    <property type="term" value="F:RNA helicase activity"/>
    <property type="evidence" value="ECO:0007669"/>
    <property type="project" value="UniProtKB-EC"/>
</dbReference>
<feature type="domain" description="RLR CTR" evidence="7">
    <location>
        <begin position="866"/>
        <end position="997"/>
    </location>
</feature>
<dbReference type="STRING" id="2018661.A0A2A2LG92"/>
<evidence type="ECO:0000256" key="1">
    <source>
        <dbReference type="ARBA" id="ARBA00006866"/>
    </source>
</evidence>
<name>A0A2A2LG92_9BILA</name>
<accession>A0A2A2LG92</accession>
<evidence type="ECO:0000259" key="7">
    <source>
        <dbReference type="PROSITE" id="PS51789"/>
    </source>
</evidence>
<dbReference type="Gene3D" id="1.20.1320.30">
    <property type="match status" value="1"/>
</dbReference>
<dbReference type="SUPFAM" id="SSF52540">
    <property type="entry name" value="P-loop containing nucleoside triphosphate hydrolases"/>
    <property type="match status" value="2"/>
</dbReference>
<keyword evidence="3" id="KW-0391">Immunity</keyword>
<dbReference type="PROSITE" id="PS51194">
    <property type="entry name" value="HELICASE_CTER"/>
    <property type="match status" value="1"/>
</dbReference>
<dbReference type="InterPro" id="IPR014001">
    <property type="entry name" value="Helicase_ATP-bd"/>
</dbReference>
<feature type="domain" description="Helicase ATP-binding" evidence="5">
    <location>
        <begin position="297"/>
        <end position="451"/>
    </location>
</feature>
<dbReference type="InterPro" id="IPR006935">
    <property type="entry name" value="Helicase/UvrB_N"/>
</dbReference>
<dbReference type="AlphaFoldDB" id="A0A2A2LG92"/>